<proteinExistence type="predicted"/>
<evidence type="ECO:0000313" key="2">
    <source>
        <dbReference type="EMBL" id="TVU64177.1"/>
    </source>
</evidence>
<evidence type="ECO:0000259" key="1">
    <source>
        <dbReference type="PROSITE" id="PS51186"/>
    </source>
</evidence>
<dbReference type="PROSITE" id="PS51186">
    <property type="entry name" value="GNAT"/>
    <property type="match status" value="1"/>
</dbReference>
<keyword evidence="2" id="KW-0808">Transferase</keyword>
<organism evidence="2 3">
    <name type="scientific">Paenarthrobacter nitroguajacolicus</name>
    <name type="common">Arthrobacter nitroguajacolicus</name>
    <dbReference type="NCBI Taxonomy" id="211146"/>
    <lineage>
        <taxon>Bacteria</taxon>
        <taxon>Bacillati</taxon>
        <taxon>Actinomycetota</taxon>
        <taxon>Actinomycetes</taxon>
        <taxon>Micrococcales</taxon>
        <taxon>Micrococcaceae</taxon>
        <taxon>Paenarthrobacter</taxon>
    </lineage>
</organism>
<protein>
    <submittedName>
        <fullName evidence="2">GNAT family N-acetyltransferase</fullName>
    </submittedName>
</protein>
<comment type="caution">
    <text evidence="2">The sequence shown here is derived from an EMBL/GenBank/DDBJ whole genome shotgun (WGS) entry which is preliminary data.</text>
</comment>
<dbReference type="AlphaFoldDB" id="A0A558H4X8"/>
<reference evidence="2 3" key="1">
    <citation type="submission" date="2019-07" db="EMBL/GenBank/DDBJ databases">
        <title>Diversity of Bacteria from Kongsfjorden, Arctic.</title>
        <authorList>
            <person name="Yu Y."/>
        </authorList>
    </citation>
    <scope>NUCLEOTIDE SEQUENCE [LARGE SCALE GENOMIC DNA]</scope>
    <source>
        <strain evidence="2 3">SM1928</strain>
    </source>
</reference>
<dbReference type="SUPFAM" id="SSF55729">
    <property type="entry name" value="Acyl-CoA N-acyltransferases (Nat)"/>
    <property type="match status" value="1"/>
</dbReference>
<sequence length="153" mass="16935">MAKVHVDTWRETYRGLMSDDVLDDPGLLEFREKFWTAALTDSRYEQNSVAVASHEDTVIGIAMSGPIPDSAEESQQLYVLYAYAAFHGSGVGEALLNAVIDPAAPAFLWVADPNPRAQAFYRKHGFVADGTVNIEDDVRDVRMVRSIQAMTAR</sequence>
<name>A0A558H4X8_PAENT</name>
<evidence type="ECO:0000313" key="3">
    <source>
        <dbReference type="Proteomes" id="UP000316500"/>
    </source>
</evidence>
<dbReference type="GO" id="GO:0016747">
    <property type="term" value="F:acyltransferase activity, transferring groups other than amino-acyl groups"/>
    <property type="evidence" value="ECO:0007669"/>
    <property type="project" value="InterPro"/>
</dbReference>
<dbReference type="Proteomes" id="UP000316500">
    <property type="component" value="Unassembled WGS sequence"/>
</dbReference>
<dbReference type="InterPro" id="IPR016181">
    <property type="entry name" value="Acyl_CoA_acyltransferase"/>
</dbReference>
<dbReference type="EMBL" id="VNFK01000005">
    <property type="protein sequence ID" value="TVU64177.1"/>
    <property type="molecule type" value="Genomic_DNA"/>
</dbReference>
<dbReference type="InterPro" id="IPR000182">
    <property type="entry name" value="GNAT_dom"/>
</dbReference>
<dbReference type="OrthoDB" id="5243635at2"/>
<accession>A0A558H4X8</accession>
<dbReference type="Pfam" id="PF00583">
    <property type="entry name" value="Acetyltransf_1"/>
    <property type="match status" value="1"/>
</dbReference>
<dbReference type="Gene3D" id="3.40.630.30">
    <property type="match status" value="1"/>
</dbReference>
<feature type="domain" description="N-acetyltransferase" evidence="1">
    <location>
        <begin position="1"/>
        <end position="148"/>
    </location>
</feature>
<gene>
    <name evidence="2" type="ORF">FQP90_09060</name>
</gene>